<evidence type="ECO:0000313" key="2">
    <source>
        <dbReference type="EMBL" id="AQS22440.1"/>
    </source>
</evidence>
<name>A0A1S6GKW4_9MYCO</name>
<dbReference type="AlphaFoldDB" id="A0A1S6GKW4"/>
<organism evidence="2">
    <name type="scientific">Mycolicibacterium sp. CBMA 213</name>
    <dbReference type="NCBI Taxonomy" id="1968788"/>
    <lineage>
        <taxon>Bacteria</taxon>
        <taxon>Bacillati</taxon>
        <taxon>Actinomycetota</taxon>
        <taxon>Actinomycetes</taxon>
        <taxon>Mycobacteriales</taxon>
        <taxon>Mycobacteriaceae</taxon>
        <taxon>Mycolicibacterium</taxon>
    </lineage>
</organism>
<geneLocation type="plasmid" evidence="2">
    <name>pCBMA213_2</name>
</geneLocation>
<gene>
    <name evidence="2" type="ORF">pCBMA213_2_00076</name>
</gene>
<evidence type="ECO:0000256" key="1">
    <source>
        <dbReference type="SAM" id="MobiDB-lite"/>
    </source>
</evidence>
<accession>A0A1S6GKW4</accession>
<feature type="region of interest" description="Disordered" evidence="1">
    <location>
        <begin position="1"/>
        <end position="27"/>
    </location>
</feature>
<reference evidence="2" key="1">
    <citation type="submission" date="2016-12" db="EMBL/GenBank/DDBJ databases">
        <title>Complete plasmid sequence carrying type IV-like and type VII secretion systems from an atypical mycobacteria strain.</title>
        <authorList>
            <person name="Morgado S."/>
            <person name="Marin M."/>
            <person name="Fonseca E."/>
            <person name="Freitas F."/>
            <person name="Vicente A.C."/>
        </authorList>
    </citation>
    <scope>NUCLEOTIDE SEQUENCE</scope>
    <source>
        <strain evidence="2">CBMA 213</strain>
        <plasmid evidence="2">pCBMA213_2</plasmid>
    </source>
</reference>
<dbReference type="RefSeq" id="WP_172689802.1">
    <property type="nucleotide sequence ID" value="NZ_KY349138.1"/>
</dbReference>
<protein>
    <submittedName>
        <fullName evidence="2">Uncharacterized protein</fullName>
    </submittedName>
</protein>
<proteinExistence type="predicted"/>
<sequence>MGPLFAENDQKSNAWQATGDPGTPARDAALPGYRAFIEDWAGRAQDIVNAHPDADPFMKRTTQRFIDDMLLLVRNMRPGPSKQPDDEAWADSMTAYGGPLSVCQSLGIKW</sequence>
<keyword evidence="2" id="KW-0614">Plasmid</keyword>
<dbReference type="EMBL" id="KY349138">
    <property type="protein sequence ID" value="AQS22440.1"/>
    <property type="molecule type" value="Genomic_DNA"/>
</dbReference>